<dbReference type="Pfam" id="PF00583">
    <property type="entry name" value="Acetyltransf_1"/>
    <property type="match status" value="1"/>
</dbReference>
<evidence type="ECO:0000259" key="1">
    <source>
        <dbReference type="PROSITE" id="PS51186"/>
    </source>
</evidence>
<keyword evidence="2" id="KW-0808">Transferase</keyword>
<reference evidence="2 3" key="1">
    <citation type="submission" date="2016-10" db="EMBL/GenBank/DDBJ databases">
        <authorList>
            <person name="de Groot N.N."/>
        </authorList>
    </citation>
    <scope>NUCLEOTIDE SEQUENCE [LARGE SCALE GENOMIC DNA]</scope>
    <source>
        <strain evidence="2 3">B25</strain>
    </source>
</reference>
<dbReference type="PROSITE" id="PS51186">
    <property type="entry name" value="GNAT"/>
    <property type="match status" value="1"/>
</dbReference>
<evidence type="ECO:0000313" key="2">
    <source>
        <dbReference type="EMBL" id="SEQ42301.1"/>
    </source>
</evidence>
<dbReference type="EMBL" id="FOFU01000004">
    <property type="protein sequence ID" value="SEQ42301.1"/>
    <property type="molecule type" value="Genomic_DNA"/>
</dbReference>
<feature type="domain" description="N-acetyltransferase" evidence="1">
    <location>
        <begin position="9"/>
        <end position="173"/>
    </location>
</feature>
<dbReference type="InterPro" id="IPR000182">
    <property type="entry name" value="GNAT_dom"/>
</dbReference>
<proteinExistence type="predicted"/>
<sequence>MFQIKKRKMKLRNYKTEDSQIICSWIKDEKTLFQWSADRIGKFPLSGNELNESYATRKIGLEFFPLTAIEENGNTIGHLFIRIPDINNKSVVRFGFVIVSPEIRGKGYGKAMLELAIGYAKKELNATKITLGVFENNPNARHCYESIGFIPISKKTINILNTDWPCTEMEMRL</sequence>
<dbReference type="InterPro" id="IPR016181">
    <property type="entry name" value="Acyl_CoA_acyltransferase"/>
</dbReference>
<dbReference type="AlphaFoldDB" id="A0A1H9FWM3"/>
<name>A0A1H9FWM3_9SPIR</name>
<keyword evidence="3" id="KW-1185">Reference proteome</keyword>
<organism evidence="2 3">
    <name type="scientific">Treponema bryantii</name>
    <dbReference type="NCBI Taxonomy" id="163"/>
    <lineage>
        <taxon>Bacteria</taxon>
        <taxon>Pseudomonadati</taxon>
        <taxon>Spirochaetota</taxon>
        <taxon>Spirochaetia</taxon>
        <taxon>Spirochaetales</taxon>
        <taxon>Treponemataceae</taxon>
        <taxon>Treponema</taxon>
    </lineage>
</organism>
<protein>
    <submittedName>
        <fullName evidence="2">Protein N-acetyltransferase, RimJ/RimL family</fullName>
    </submittedName>
</protein>
<dbReference type="PANTHER" id="PTHR43415:SF5">
    <property type="entry name" value="ACETYLTRANSFERASE"/>
    <property type="match status" value="1"/>
</dbReference>
<evidence type="ECO:0000313" key="3">
    <source>
        <dbReference type="Proteomes" id="UP000182360"/>
    </source>
</evidence>
<dbReference type="GO" id="GO:0016747">
    <property type="term" value="F:acyltransferase activity, transferring groups other than amino-acyl groups"/>
    <property type="evidence" value="ECO:0007669"/>
    <property type="project" value="InterPro"/>
</dbReference>
<dbReference type="PANTHER" id="PTHR43415">
    <property type="entry name" value="SPERMIDINE N(1)-ACETYLTRANSFERASE"/>
    <property type="match status" value="1"/>
</dbReference>
<dbReference type="Proteomes" id="UP000182360">
    <property type="component" value="Unassembled WGS sequence"/>
</dbReference>
<dbReference type="Gene3D" id="3.40.630.30">
    <property type="match status" value="1"/>
</dbReference>
<gene>
    <name evidence="2" type="ORF">SAMN04487977_104192</name>
</gene>
<dbReference type="CDD" id="cd04301">
    <property type="entry name" value="NAT_SF"/>
    <property type="match status" value="1"/>
</dbReference>
<dbReference type="SUPFAM" id="SSF55729">
    <property type="entry name" value="Acyl-CoA N-acyltransferases (Nat)"/>
    <property type="match status" value="1"/>
</dbReference>
<accession>A0A1H9FWM3</accession>